<reference evidence="2 3" key="1">
    <citation type="journal article" date="2015" name="Nature">
        <title>rRNA introns, odd ribosomes, and small enigmatic genomes across a large radiation of phyla.</title>
        <authorList>
            <person name="Brown C.T."/>
            <person name="Hug L.A."/>
            <person name="Thomas B.C."/>
            <person name="Sharon I."/>
            <person name="Castelle C.J."/>
            <person name="Singh A."/>
            <person name="Wilkins M.J."/>
            <person name="Williams K.H."/>
            <person name="Banfield J.F."/>
        </authorList>
    </citation>
    <scope>NUCLEOTIDE SEQUENCE [LARGE SCALE GENOMIC DNA]</scope>
</reference>
<sequence>MKKTIGSVVSFFVISTIFLPMHMSAQVGIPCNGPDCGFDDLIMLVNNVIKFLIFAVAVPLAALRFMYAGALLILNPKKEEAKTKATGIFWGVGVGFAVMLGAYVVILPF</sequence>
<gene>
    <name evidence="2" type="ORF">UW25_C0004G0080</name>
</gene>
<evidence type="ECO:0000313" key="2">
    <source>
        <dbReference type="EMBL" id="KKT36752.1"/>
    </source>
</evidence>
<accession>A0A837I9Y1</accession>
<feature type="transmembrane region" description="Helical" evidence="1">
    <location>
        <begin position="86"/>
        <end position="106"/>
    </location>
</feature>
<dbReference type="EMBL" id="LCHP01000004">
    <property type="protein sequence ID" value="KKT36752.1"/>
    <property type="molecule type" value="Genomic_DNA"/>
</dbReference>
<keyword evidence="1" id="KW-0812">Transmembrane</keyword>
<proteinExistence type="predicted"/>
<evidence type="ECO:0000313" key="3">
    <source>
        <dbReference type="Proteomes" id="UP000033815"/>
    </source>
</evidence>
<evidence type="ECO:0000256" key="1">
    <source>
        <dbReference type="SAM" id="Phobius"/>
    </source>
</evidence>
<name>A0A837I9Y1_9BACT</name>
<comment type="caution">
    <text evidence="2">The sequence shown here is derived from an EMBL/GenBank/DDBJ whole genome shotgun (WGS) entry which is preliminary data.</text>
</comment>
<keyword evidence="1" id="KW-0472">Membrane</keyword>
<organism evidence="2 3">
    <name type="scientific">Candidatus Nomurabacteria bacterium GW2011_GWB1_44_12</name>
    <dbReference type="NCBI Taxonomy" id="1618748"/>
    <lineage>
        <taxon>Bacteria</taxon>
        <taxon>Candidatus Nomuraibacteriota</taxon>
    </lineage>
</organism>
<dbReference type="AlphaFoldDB" id="A0A837I9Y1"/>
<keyword evidence="1" id="KW-1133">Transmembrane helix</keyword>
<protein>
    <submittedName>
        <fullName evidence="2">Uncharacterized protein</fullName>
    </submittedName>
</protein>
<dbReference type="Proteomes" id="UP000033815">
    <property type="component" value="Unassembled WGS sequence"/>
</dbReference>
<feature type="transmembrane region" description="Helical" evidence="1">
    <location>
        <begin position="51"/>
        <end position="74"/>
    </location>
</feature>